<dbReference type="AlphaFoldDB" id="A0ABD0KDP3"/>
<sequence length="160" mass="17907">DPVSELARNRRSKRRGETLELPLYKETENTLRWPPQPYAGAHGYFIQFEILHSTPNKPFLSIPQSTDDGSPRGVKPYITLSLTHCSPRGVKSYITLSLTHCSPRGVKPYTTLSLTHCSPRGVKPYITLSLTHCSPRGVKPYITLSLTDCSPRGVKPYITL</sequence>
<organism evidence="1 2">
    <name type="scientific">Batillaria attramentaria</name>
    <dbReference type="NCBI Taxonomy" id="370345"/>
    <lineage>
        <taxon>Eukaryota</taxon>
        <taxon>Metazoa</taxon>
        <taxon>Spiralia</taxon>
        <taxon>Lophotrochozoa</taxon>
        <taxon>Mollusca</taxon>
        <taxon>Gastropoda</taxon>
        <taxon>Caenogastropoda</taxon>
        <taxon>Sorbeoconcha</taxon>
        <taxon>Cerithioidea</taxon>
        <taxon>Batillariidae</taxon>
        <taxon>Batillaria</taxon>
    </lineage>
</organism>
<feature type="non-terminal residue" evidence="1">
    <location>
        <position position="1"/>
    </location>
</feature>
<evidence type="ECO:0000313" key="1">
    <source>
        <dbReference type="EMBL" id="KAK7485233.1"/>
    </source>
</evidence>
<accession>A0ABD0KDP3</accession>
<gene>
    <name evidence="1" type="ORF">BaRGS_00023484</name>
</gene>
<reference evidence="1 2" key="1">
    <citation type="journal article" date="2023" name="Sci. Data">
        <title>Genome assembly of the Korean intertidal mud-creeper Batillaria attramentaria.</title>
        <authorList>
            <person name="Patra A.K."/>
            <person name="Ho P.T."/>
            <person name="Jun S."/>
            <person name="Lee S.J."/>
            <person name="Kim Y."/>
            <person name="Won Y.J."/>
        </authorList>
    </citation>
    <scope>NUCLEOTIDE SEQUENCE [LARGE SCALE GENOMIC DNA]</scope>
    <source>
        <strain evidence="1">Wonlab-2016</strain>
    </source>
</reference>
<dbReference type="Proteomes" id="UP001519460">
    <property type="component" value="Unassembled WGS sequence"/>
</dbReference>
<proteinExistence type="predicted"/>
<evidence type="ECO:0000313" key="2">
    <source>
        <dbReference type="Proteomes" id="UP001519460"/>
    </source>
</evidence>
<keyword evidence="2" id="KW-1185">Reference proteome</keyword>
<name>A0ABD0KDP3_9CAEN</name>
<comment type="caution">
    <text evidence="1">The sequence shown here is derived from an EMBL/GenBank/DDBJ whole genome shotgun (WGS) entry which is preliminary data.</text>
</comment>
<dbReference type="EMBL" id="JACVVK020000197">
    <property type="protein sequence ID" value="KAK7485233.1"/>
    <property type="molecule type" value="Genomic_DNA"/>
</dbReference>
<protein>
    <submittedName>
        <fullName evidence="1">Uncharacterized protein</fullName>
    </submittedName>
</protein>